<gene>
    <name evidence="9" type="ORF">EI555_017203</name>
</gene>
<dbReference type="Proteomes" id="UP000308365">
    <property type="component" value="Unassembled WGS sequence"/>
</dbReference>
<evidence type="ECO:0000259" key="8">
    <source>
        <dbReference type="Pfam" id="PF16121"/>
    </source>
</evidence>
<dbReference type="PANTHER" id="PTHR11581:SF0">
    <property type="entry name" value="SMALL RIBOSOMAL SUBUNIT PROTEIN ES4"/>
    <property type="match status" value="1"/>
</dbReference>
<evidence type="ECO:0000256" key="3">
    <source>
        <dbReference type="ARBA" id="ARBA00022884"/>
    </source>
</evidence>
<dbReference type="InterPro" id="IPR038237">
    <property type="entry name" value="Ribosomal_eS4_central_sf"/>
</dbReference>
<reference evidence="10" key="1">
    <citation type="journal article" date="2019" name="IScience">
        <title>Narwhal Genome Reveals Long-Term Low Genetic Diversity despite Current Large Abundance Size.</title>
        <authorList>
            <person name="Westbury M.V."/>
            <person name="Petersen B."/>
            <person name="Garde E."/>
            <person name="Heide-Jorgensen M.P."/>
            <person name="Lorenzen E.D."/>
        </authorList>
    </citation>
    <scope>NUCLEOTIDE SEQUENCE [LARGE SCALE GENOMIC DNA]</scope>
</reference>
<dbReference type="Gene3D" id="2.30.30.30">
    <property type="match status" value="1"/>
</dbReference>
<dbReference type="PANTHER" id="PTHR11581">
    <property type="entry name" value="30S/40S RIBOSOMAL PROTEIN S4"/>
    <property type="match status" value="1"/>
</dbReference>
<dbReference type="Pfam" id="PF08071">
    <property type="entry name" value="RS4NT"/>
    <property type="match status" value="1"/>
</dbReference>
<feature type="non-terminal residue" evidence="9">
    <location>
        <position position="257"/>
    </location>
</feature>
<dbReference type="FunFam" id="3.10.290.10:FF:000002">
    <property type="entry name" value="40S ribosomal protein S4"/>
    <property type="match status" value="1"/>
</dbReference>
<keyword evidence="4" id="KW-0689">Ribosomal protein</keyword>
<feature type="domain" description="Small ribosomal subunit protein eS4 N-terminal" evidence="7">
    <location>
        <begin position="19"/>
        <end position="53"/>
    </location>
</feature>
<evidence type="ECO:0000256" key="5">
    <source>
        <dbReference type="ARBA" id="ARBA00023274"/>
    </source>
</evidence>
<dbReference type="Pfam" id="PF00900">
    <property type="entry name" value="Ribosomal_S4e"/>
    <property type="match status" value="1"/>
</dbReference>
<dbReference type="InterPro" id="IPR041982">
    <property type="entry name" value="Ribosomal_eS4_KOW"/>
</dbReference>
<dbReference type="GO" id="GO:0022627">
    <property type="term" value="C:cytosolic small ribosomal subunit"/>
    <property type="evidence" value="ECO:0007669"/>
    <property type="project" value="TreeGrafter"/>
</dbReference>
<keyword evidence="2" id="KW-0699">rRNA-binding</keyword>
<dbReference type="GO" id="GO:0006412">
    <property type="term" value="P:translation"/>
    <property type="evidence" value="ECO:0007669"/>
    <property type="project" value="InterPro"/>
</dbReference>
<dbReference type="InterPro" id="IPR013845">
    <property type="entry name" value="Ribosomal_eS4_central_region"/>
</dbReference>
<dbReference type="EMBL" id="RWIC01000105">
    <property type="protein sequence ID" value="TKC49818.1"/>
    <property type="molecule type" value="Genomic_DNA"/>
</dbReference>
<dbReference type="InterPro" id="IPR032277">
    <property type="entry name" value="Ribosomal_eS4_C"/>
</dbReference>
<comment type="similarity">
    <text evidence="1">Belongs to the eukaryotic ribosomal protein eS4 family.</text>
</comment>
<name>A0A4U1FIX7_MONMO</name>
<feature type="domain" description="Small ribosomal subunit protein eS4 central region" evidence="6">
    <location>
        <begin position="106"/>
        <end position="169"/>
    </location>
</feature>
<dbReference type="GO" id="GO:0003735">
    <property type="term" value="F:structural constituent of ribosome"/>
    <property type="evidence" value="ECO:0007669"/>
    <property type="project" value="InterPro"/>
</dbReference>
<evidence type="ECO:0000256" key="1">
    <source>
        <dbReference type="ARBA" id="ARBA00007500"/>
    </source>
</evidence>
<dbReference type="Gene3D" id="3.10.290.10">
    <property type="entry name" value="RNA-binding S4 domain"/>
    <property type="match status" value="1"/>
</dbReference>
<evidence type="ECO:0000313" key="9">
    <source>
        <dbReference type="EMBL" id="TKC49818.1"/>
    </source>
</evidence>
<dbReference type="InterPro" id="IPR000876">
    <property type="entry name" value="Ribosomal_eS4"/>
</dbReference>
<keyword evidence="3" id="KW-0694">RNA-binding</keyword>
<evidence type="ECO:0008006" key="11">
    <source>
        <dbReference type="Google" id="ProtNLM"/>
    </source>
</evidence>
<dbReference type="Gene3D" id="2.40.50.740">
    <property type="match status" value="1"/>
</dbReference>
<sequence length="257" mass="29189">LLYQCTGRRWSSFHAMDLGPKKHLKSVAAPKHWMVDKLVSVFAPCTSTNLHKLRKCLLLIIFLRNRFKYALTGDEVKICMQQFIKIDGKVRNDITYSAEFMNIISNFHLIYDTKGGLAVHRITLKKAKYKLCKVRKISVGTKGIPHLVTHNASTICYPDSLIKWQTTNFFKFDTGTLCLVTRGANLGRTGMITNRERYTGSFDVVPVKDANGNNFATWLSNIFVTGKGNKIQISLPQGKDIHLIIAEERGKRLVAQW</sequence>
<organism evidence="9 10">
    <name type="scientific">Monodon monoceros</name>
    <name type="common">Narwhal</name>
    <name type="synonym">Ceratodon monodon</name>
    <dbReference type="NCBI Taxonomy" id="40151"/>
    <lineage>
        <taxon>Eukaryota</taxon>
        <taxon>Metazoa</taxon>
        <taxon>Chordata</taxon>
        <taxon>Craniata</taxon>
        <taxon>Vertebrata</taxon>
        <taxon>Euteleostomi</taxon>
        <taxon>Mammalia</taxon>
        <taxon>Eutheria</taxon>
        <taxon>Laurasiatheria</taxon>
        <taxon>Artiodactyla</taxon>
        <taxon>Whippomorpha</taxon>
        <taxon>Cetacea</taxon>
        <taxon>Odontoceti</taxon>
        <taxon>Monodontidae</taxon>
        <taxon>Monodon</taxon>
    </lineage>
</organism>
<evidence type="ECO:0000313" key="10">
    <source>
        <dbReference type="Proteomes" id="UP000308365"/>
    </source>
</evidence>
<evidence type="ECO:0000259" key="6">
    <source>
        <dbReference type="Pfam" id="PF00900"/>
    </source>
</evidence>
<dbReference type="FunFam" id="2.30.30.30:FF:000005">
    <property type="entry name" value="40S ribosomal protein S4"/>
    <property type="match status" value="1"/>
</dbReference>
<evidence type="ECO:0000256" key="2">
    <source>
        <dbReference type="ARBA" id="ARBA00022730"/>
    </source>
</evidence>
<proteinExistence type="inferred from homology"/>
<dbReference type="Pfam" id="PF16121">
    <property type="entry name" value="40S_S4_C"/>
    <property type="match status" value="1"/>
</dbReference>
<dbReference type="InterPro" id="IPR013843">
    <property type="entry name" value="Ribosomal_eS4_N"/>
</dbReference>
<dbReference type="InterPro" id="IPR014722">
    <property type="entry name" value="Rib_uL2_dom2"/>
</dbReference>
<protein>
    <recommendedName>
        <fullName evidence="11">40S ribosomal protein S4</fullName>
    </recommendedName>
</protein>
<feature type="non-terminal residue" evidence="9">
    <location>
        <position position="1"/>
    </location>
</feature>
<dbReference type="AlphaFoldDB" id="A0A4U1FIX7"/>
<accession>A0A4U1FIX7</accession>
<dbReference type="CDD" id="cd06087">
    <property type="entry name" value="KOW_RPS4"/>
    <property type="match status" value="1"/>
</dbReference>
<feature type="domain" description="Small ribosomal subunit protein eS4 C-terminal" evidence="8">
    <location>
        <begin position="209"/>
        <end position="254"/>
    </location>
</feature>
<keyword evidence="5" id="KW-0687">Ribonucleoprotein</keyword>
<evidence type="ECO:0000256" key="4">
    <source>
        <dbReference type="ARBA" id="ARBA00022980"/>
    </source>
</evidence>
<dbReference type="InterPro" id="IPR036986">
    <property type="entry name" value="S4_RNA-bd_sf"/>
</dbReference>
<comment type="caution">
    <text evidence="9">The sequence shown here is derived from an EMBL/GenBank/DDBJ whole genome shotgun (WGS) entry which is preliminary data.</text>
</comment>
<dbReference type="GO" id="GO:0019843">
    <property type="term" value="F:rRNA binding"/>
    <property type="evidence" value="ECO:0007669"/>
    <property type="project" value="UniProtKB-KW"/>
</dbReference>
<evidence type="ECO:0000259" key="7">
    <source>
        <dbReference type="Pfam" id="PF08071"/>
    </source>
</evidence>